<dbReference type="Pfam" id="PF26325">
    <property type="entry name" value="YhjD"/>
    <property type="match status" value="1"/>
</dbReference>
<evidence type="ECO:0000313" key="1">
    <source>
        <dbReference type="EMBL" id="SPU40675.1"/>
    </source>
</evidence>
<reference evidence="1 2" key="1">
    <citation type="submission" date="2018-06" db="EMBL/GenBank/DDBJ databases">
        <authorList>
            <consortium name="Pathogen Informatics"/>
            <person name="Doyle S."/>
        </authorList>
    </citation>
    <scope>NUCLEOTIDE SEQUENCE [LARGE SCALE GENOMIC DNA]</scope>
    <source>
        <strain evidence="1 2">NCTC7582</strain>
    </source>
</reference>
<dbReference type="AlphaFoldDB" id="A0A2X1BX26"/>
<evidence type="ECO:0000313" key="2">
    <source>
        <dbReference type="Proteomes" id="UP000251431"/>
    </source>
</evidence>
<proteinExistence type="predicted"/>
<dbReference type="EMBL" id="UAQE01000008">
    <property type="protein sequence ID" value="SPU40675.1"/>
    <property type="molecule type" value="Genomic_DNA"/>
</dbReference>
<name>A0A2X1BX26_9BACI</name>
<evidence type="ECO:0008006" key="3">
    <source>
        <dbReference type="Google" id="ProtNLM"/>
    </source>
</evidence>
<protein>
    <recommendedName>
        <fullName evidence="3">Aconitate hydratase</fullName>
    </recommendedName>
</protein>
<sequence length="119" mass="14061">MIRHEQRKQLHHYIIHDLAVKSLQQDYVAIEKLKMKAVYLPLFDGLLKEIRNETFKSKNLLQKQKIRVVSMTRIDEFFSDLHVTTAGNDEVFRYANQALKTQVEHLINSYINHGESHSK</sequence>
<gene>
    <name evidence="1" type="ORF">NCTC7582_05219</name>
</gene>
<dbReference type="InterPro" id="IPR058600">
    <property type="entry name" value="YhjD-like"/>
</dbReference>
<accession>A0A2X1BX26</accession>
<dbReference type="RefSeq" id="WP_112118926.1">
    <property type="nucleotide sequence ID" value="NZ_UAQE01000008.1"/>
</dbReference>
<organism evidence="1 2">
    <name type="scientific">Lysinibacillus capsici</name>
    <dbReference type="NCBI Taxonomy" id="2115968"/>
    <lineage>
        <taxon>Bacteria</taxon>
        <taxon>Bacillati</taxon>
        <taxon>Bacillota</taxon>
        <taxon>Bacilli</taxon>
        <taxon>Bacillales</taxon>
        <taxon>Bacillaceae</taxon>
        <taxon>Lysinibacillus</taxon>
    </lineage>
</organism>
<dbReference type="Proteomes" id="UP000251431">
    <property type="component" value="Unassembled WGS sequence"/>
</dbReference>